<reference evidence="1 2" key="1">
    <citation type="submission" date="2021-06" db="EMBL/GenBank/DDBJ databases">
        <title>Caerostris extrusa draft genome.</title>
        <authorList>
            <person name="Kono N."/>
            <person name="Arakawa K."/>
        </authorList>
    </citation>
    <scope>NUCLEOTIDE SEQUENCE [LARGE SCALE GENOMIC DNA]</scope>
</reference>
<evidence type="ECO:0000313" key="2">
    <source>
        <dbReference type="Proteomes" id="UP001054945"/>
    </source>
</evidence>
<dbReference type="EMBL" id="BPLR01013167">
    <property type="protein sequence ID" value="GIY59138.1"/>
    <property type="molecule type" value="Genomic_DNA"/>
</dbReference>
<gene>
    <name evidence="1" type="ORF">CEXT_566451</name>
</gene>
<proteinExistence type="predicted"/>
<keyword evidence="2" id="KW-1185">Reference proteome</keyword>
<evidence type="ECO:0000313" key="1">
    <source>
        <dbReference type="EMBL" id="GIY59138.1"/>
    </source>
</evidence>
<name>A0AAV4UN04_CAEEX</name>
<accession>A0AAV4UN04</accession>
<sequence length="101" mass="11749">MTLLPDVYLKICSVMWLRWRPFVSWKGGQSSVMLLLILFVARFTERNFAIPVLLLVCLTSVKENDIASMLFLVKLLVGKKIKLQVTRKHHVLLFRNMSELC</sequence>
<organism evidence="1 2">
    <name type="scientific">Caerostris extrusa</name>
    <name type="common">Bark spider</name>
    <name type="synonym">Caerostris bankana</name>
    <dbReference type="NCBI Taxonomy" id="172846"/>
    <lineage>
        <taxon>Eukaryota</taxon>
        <taxon>Metazoa</taxon>
        <taxon>Ecdysozoa</taxon>
        <taxon>Arthropoda</taxon>
        <taxon>Chelicerata</taxon>
        <taxon>Arachnida</taxon>
        <taxon>Araneae</taxon>
        <taxon>Araneomorphae</taxon>
        <taxon>Entelegynae</taxon>
        <taxon>Araneoidea</taxon>
        <taxon>Araneidae</taxon>
        <taxon>Caerostris</taxon>
    </lineage>
</organism>
<protein>
    <submittedName>
        <fullName evidence="1">Uncharacterized protein</fullName>
    </submittedName>
</protein>
<comment type="caution">
    <text evidence="1">The sequence shown here is derived from an EMBL/GenBank/DDBJ whole genome shotgun (WGS) entry which is preliminary data.</text>
</comment>
<dbReference type="Proteomes" id="UP001054945">
    <property type="component" value="Unassembled WGS sequence"/>
</dbReference>
<dbReference type="AlphaFoldDB" id="A0AAV4UN04"/>